<protein>
    <recommendedName>
        <fullName evidence="3">DUF2726 domain-containing protein</fullName>
    </recommendedName>
</protein>
<feature type="compositionally biased region" description="Basic residues" evidence="1">
    <location>
        <begin position="250"/>
        <end position="260"/>
    </location>
</feature>
<comment type="caution">
    <text evidence="4">The sequence shown here is derived from an EMBL/GenBank/DDBJ whole genome shotgun (WGS) entry which is preliminary data.</text>
</comment>
<name>A0A2W5DYS5_9BURK</name>
<dbReference type="AlphaFoldDB" id="A0A2W5DYS5"/>
<evidence type="ECO:0000256" key="2">
    <source>
        <dbReference type="SAM" id="Phobius"/>
    </source>
</evidence>
<sequence>MRYIARDHAERFGVAADIDEDMPYATYWIAALAVCVLGLAIGLVWALRRPASPSKGLPAEWALTARPVFTSDERRVFRLLREALPHHVVLSKLPLVRFCQPTEAKEVRYWFELLGSSHVTFAVCSPNGRVLAAIDLEGERGVTARSLEIKQAVLSACRVRYLRCSMDHLPSVAELQLLVPQGSHSRGPQPAPAVAPPSRRRVAASHEDDFNSDWGQFTQPLPLWRDSGLFTPEAAPEPHRPLFDDTPEQRRRHAPPARQHRMAEPQRYAPARPLPVLDESVDDAAMDDIVGVVVDAPRYANHRPRR</sequence>
<feature type="region of interest" description="Disordered" evidence="1">
    <location>
        <begin position="229"/>
        <end position="273"/>
    </location>
</feature>
<feature type="compositionally biased region" description="Basic and acidic residues" evidence="1">
    <location>
        <begin position="236"/>
        <end position="249"/>
    </location>
</feature>
<feature type="region of interest" description="Disordered" evidence="1">
    <location>
        <begin position="181"/>
        <end position="217"/>
    </location>
</feature>
<keyword evidence="2" id="KW-0472">Membrane</keyword>
<feature type="domain" description="DUF2726" evidence="3">
    <location>
        <begin position="66"/>
        <end position="168"/>
    </location>
</feature>
<evidence type="ECO:0000313" key="5">
    <source>
        <dbReference type="Proteomes" id="UP000249633"/>
    </source>
</evidence>
<dbReference type="EMBL" id="QFOD01000002">
    <property type="protein sequence ID" value="PZP35768.1"/>
    <property type="molecule type" value="Genomic_DNA"/>
</dbReference>
<dbReference type="Pfam" id="PF10881">
    <property type="entry name" value="DUF2726"/>
    <property type="match status" value="1"/>
</dbReference>
<gene>
    <name evidence="4" type="ORF">DI603_03105</name>
</gene>
<keyword evidence="2" id="KW-0812">Transmembrane</keyword>
<reference evidence="4 5" key="1">
    <citation type="submission" date="2017-08" db="EMBL/GenBank/DDBJ databases">
        <title>Infants hospitalized years apart are colonized by the same room-sourced microbial strains.</title>
        <authorList>
            <person name="Brooks B."/>
            <person name="Olm M.R."/>
            <person name="Firek B.A."/>
            <person name="Baker R."/>
            <person name="Thomas B.C."/>
            <person name="Morowitz M.J."/>
            <person name="Banfield J.F."/>
        </authorList>
    </citation>
    <scope>NUCLEOTIDE SEQUENCE [LARGE SCALE GENOMIC DNA]</scope>
    <source>
        <strain evidence="4">S2_012_000_R2_81</strain>
    </source>
</reference>
<feature type="transmembrane region" description="Helical" evidence="2">
    <location>
        <begin position="27"/>
        <end position="47"/>
    </location>
</feature>
<evidence type="ECO:0000256" key="1">
    <source>
        <dbReference type="SAM" id="MobiDB-lite"/>
    </source>
</evidence>
<dbReference type="InterPro" id="IPR024402">
    <property type="entry name" value="DUF2726"/>
</dbReference>
<keyword evidence="2" id="KW-1133">Transmembrane helix</keyword>
<evidence type="ECO:0000313" key="4">
    <source>
        <dbReference type="EMBL" id="PZP35768.1"/>
    </source>
</evidence>
<accession>A0A2W5DYS5</accession>
<evidence type="ECO:0000259" key="3">
    <source>
        <dbReference type="Pfam" id="PF10881"/>
    </source>
</evidence>
<dbReference type="Proteomes" id="UP000249633">
    <property type="component" value="Unassembled WGS sequence"/>
</dbReference>
<organism evidence="4 5">
    <name type="scientific">Roseateles depolymerans</name>
    <dbReference type="NCBI Taxonomy" id="76731"/>
    <lineage>
        <taxon>Bacteria</taxon>
        <taxon>Pseudomonadati</taxon>
        <taxon>Pseudomonadota</taxon>
        <taxon>Betaproteobacteria</taxon>
        <taxon>Burkholderiales</taxon>
        <taxon>Sphaerotilaceae</taxon>
        <taxon>Roseateles</taxon>
    </lineage>
</organism>
<proteinExistence type="predicted"/>